<evidence type="ECO:0000313" key="9">
    <source>
        <dbReference type="Proteomes" id="UP000594454"/>
    </source>
</evidence>
<dbReference type="Gene3D" id="2.30.30.140">
    <property type="match status" value="1"/>
</dbReference>
<reference evidence="8 9" key="1">
    <citation type="submission" date="2020-11" db="EMBL/GenBank/DDBJ databases">
        <authorList>
            <person name="Wallbank WR R."/>
            <person name="Pardo Diaz C."/>
            <person name="Kozak K."/>
            <person name="Martin S."/>
            <person name="Jiggins C."/>
            <person name="Moest M."/>
            <person name="Warren A I."/>
            <person name="Generalovic N T."/>
            <person name="Byers J.R.P. K."/>
            <person name="Montejo-Kovacevich G."/>
            <person name="Yen C E."/>
        </authorList>
    </citation>
    <scope>NUCLEOTIDE SEQUENCE [LARGE SCALE GENOMIC DNA]</scope>
</reference>
<dbReference type="SUPFAM" id="SSF63748">
    <property type="entry name" value="Tudor/PWWP/MBT"/>
    <property type="match status" value="1"/>
</dbReference>
<evidence type="ECO:0000256" key="2">
    <source>
        <dbReference type="ARBA" id="ARBA00022490"/>
    </source>
</evidence>
<evidence type="ECO:0000259" key="6">
    <source>
        <dbReference type="PROSITE" id="PS50304"/>
    </source>
</evidence>
<keyword evidence="3" id="KW-0677">Repeat</keyword>
<dbReference type="InterPro" id="IPR035437">
    <property type="entry name" value="SNase_OB-fold_sf"/>
</dbReference>
<dbReference type="Proteomes" id="UP000594454">
    <property type="component" value="Chromosome 1"/>
</dbReference>
<dbReference type="Gene3D" id="2.40.50.90">
    <property type="match status" value="1"/>
</dbReference>
<evidence type="ECO:0000256" key="1">
    <source>
        <dbReference type="ARBA" id="ARBA00004496"/>
    </source>
</evidence>
<feature type="compositionally biased region" description="Basic and acidic residues" evidence="5">
    <location>
        <begin position="265"/>
        <end position="274"/>
    </location>
</feature>
<sequence length="610" mass="68948">MAAGLLEETKSVLKSLIISCPHGMTVERLNRDYREMEGRPIPYSQLGYNKLETFLRAITDTLIVTGSGFNATVTAIASEKTAHIDKMVTKQKSSTRRRARLKTDKDENSTYAIQPRGSPQYFHYNQQERPQRPYVPQTSYGPPTPNGHLNPSLLQQQAYLQNAYNQQQQYSMQRRGQPTNYPQTNSEIPLLNRLNRGELNVPSSHRNEKSQVDYNYNLSEKSKEVNERQSQPSNGSNLGNNNCYDSKLPMQNGNCSKSKSSGSDDQSRSSHEPQNELQHSNLQLAETNGRTSSGRTSSSFSTLSRNTASGGRSNANVAETTTAHHENTVADALGELSKECLGELEEQFAAMNLHTKMSDCKREDNKSIEFEAVPELQKNDIVFQIDYPVNTVKYGETIPPSELPTNLTELDWFGVFITEIHNPYKFWFHLYKENHELDTLMQHIENIYTGLSPSELHLHRSCFKPGQVCCALFTGMWHRAQILEVPDVNKVKVFFVDYGTVSSVQLSEVKYLLSEFSSLPSQALRGSLAHIRPVQHRWSRDATFTFLDMVSDLLLYAKATEVDYKEKVVTMILTDTNKKVDFQINEALIRKGHARLSSSIAPNAPESSQT</sequence>
<dbReference type="OrthoDB" id="10034606at2759"/>
<dbReference type="PROSITE" id="PS50304">
    <property type="entry name" value="TUDOR"/>
    <property type="match status" value="1"/>
</dbReference>
<dbReference type="Pfam" id="PF12872">
    <property type="entry name" value="OST-HTH"/>
    <property type="match status" value="1"/>
</dbReference>
<evidence type="ECO:0000313" key="8">
    <source>
        <dbReference type="EMBL" id="CAD7076963.1"/>
    </source>
</evidence>
<dbReference type="Gene3D" id="3.30.420.610">
    <property type="entry name" value="LOTUS domain-like"/>
    <property type="match status" value="1"/>
</dbReference>
<accession>A0A7R8YLB6</accession>
<organism evidence="8 9">
    <name type="scientific">Hermetia illucens</name>
    <name type="common">Black soldier fly</name>
    <dbReference type="NCBI Taxonomy" id="343691"/>
    <lineage>
        <taxon>Eukaryota</taxon>
        <taxon>Metazoa</taxon>
        <taxon>Ecdysozoa</taxon>
        <taxon>Arthropoda</taxon>
        <taxon>Hexapoda</taxon>
        <taxon>Insecta</taxon>
        <taxon>Pterygota</taxon>
        <taxon>Neoptera</taxon>
        <taxon>Endopterygota</taxon>
        <taxon>Diptera</taxon>
        <taxon>Brachycera</taxon>
        <taxon>Stratiomyomorpha</taxon>
        <taxon>Stratiomyidae</taxon>
        <taxon>Hermetiinae</taxon>
        <taxon>Hermetia</taxon>
    </lineage>
</organism>
<dbReference type="PANTHER" id="PTHR22948">
    <property type="entry name" value="TUDOR DOMAIN CONTAINING PROTEIN"/>
    <property type="match status" value="1"/>
</dbReference>
<feature type="domain" description="Tudor" evidence="6">
    <location>
        <begin position="462"/>
        <end position="519"/>
    </location>
</feature>
<name>A0A7R8YLB6_HERIL</name>
<gene>
    <name evidence="8" type="ORF">HERILL_LOCUS343</name>
</gene>
<evidence type="ECO:0000256" key="3">
    <source>
        <dbReference type="ARBA" id="ARBA00022737"/>
    </source>
</evidence>
<dbReference type="InterPro" id="IPR002999">
    <property type="entry name" value="Tudor"/>
</dbReference>
<dbReference type="SMART" id="SM00333">
    <property type="entry name" value="TUDOR"/>
    <property type="match status" value="1"/>
</dbReference>
<feature type="compositionally biased region" description="Polar residues" evidence="5">
    <location>
        <begin position="171"/>
        <end position="187"/>
    </location>
</feature>
<dbReference type="InterPro" id="IPR041966">
    <property type="entry name" value="LOTUS-like"/>
</dbReference>
<proteinExistence type="predicted"/>
<dbReference type="CDD" id="cd09972">
    <property type="entry name" value="LOTUS_TDRD_OSKAR"/>
    <property type="match status" value="1"/>
</dbReference>
<keyword evidence="9" id="KW-1185">Reference proteome</keyword>
<dbReference type="PANTHER" id="PTHR22948:SF29">
    <property type="entry name" value="FI02030P-RELATED"/>
    <property type="match status" value="1"/>
</dbReference>
<dbReference type="GO" id="GO:0005737">
    <property type="term" value="C:cytoplasm"/>
    <property type="evidence" value="ECO:0007669"/>
    <property type="project" value="UniProtKB-SubCell"/>
</dbReference>
<evidence type="ECO:0000259" key="7">
    <source>
        <dbReference type="PROSITE" id="PS51644"/>
    </source>
</evidence>
<feature type="region of interest" description="Disordered" evidence="5">
    <location>
        <begin position="221"/>
        <end position="314"/>
    </location>
</feature>
<comment type="subcellular location">
    <subcellularLocation>
        <location evidence="1">Cytoplasm</location>
    </subcellularLocation>
</comment>
<dbReference type="InterPro" id="IPR050621">
    <property type="entry name" value="Tudor_domain_containing"/>
</dbReference>
<keyword evidence="4" id="KW-0221">Differentiation</keyword>
<dbReference type="InterPro" id="IPR025605">
    <property type="entry name" value="OST-HTH/LOTUS_dom"/>
</dbReference>
<evidence type="ECO:0008006" key="10">
    <source>
        <dbReference type="Google" id="ProtNLM"/>
    </source>
</evidence>
<feature type="domain" description="HTH OST-type" evidence="7">
    <location>
        <begin position="5"/>
        <end position="79"/>
    </location>
</feature>
<feature type="compositionally biased region" description="Polar residues" evidence="5">
    <location>
        <begin position="228"/>
        <end position="244"/>
    </location>
</feature>
<feature type="region of interest" description="Disordered" evidence="5">
    <location>
        <begin position="89"/>
        <end position="151"/>
    </location>
</feature>
<dbReference type="GO" id="GO:0030154">
    <property type="term" value="P:cell differentiation"/>
    <property type="evidence" value="ECO:0007669"/>
    <property type="project" value="UniProtKB-ARBA"/>
</dbReference>
<feature type="region of interest" description="Disordered" evidence="5">
    <location>
        <begin position="167"/>
        <end position="193"/>
    </location>
</feature>
<evidence type="ECO:0000256" key="4">
    <source>
        <dbReference type="ARBA" id="ARBA00022871"/>
    </source>
</evidence>
<dbReference type="EMBL" id="LR899009">
    <property type="protein sequence ID" value="CAD7076963.1"/>
    <property type="molecule type" value="Genomic_DNA"/>
</dbReference>
<dbReference type="AlphaFoldDB" id="A0A7R8YLB6"/>
<feature type="compositionally biased region" description="Low complexity" evidence="5">
    <location>
        <begin position="287"/>
        <end position="309"/>
    </location>
</feature>
<dbReference type="PROSITE" id="PS51644">
    <property type="entry name" value="HTH_OST"/>
    <property type="match status" value="1"/>
</dbReference>
<keyword evidence="2" id="KW-0963">Cytoplasm</keyword>
<feature type="compositionally biased region" description="Polar residues" evidence="5">
    <location>
        <begin position="275"/>
        <end position="286"/>
    </location>
</feature>
<feature type="compositionally biased region" description="Low complexity" evidence="5">
    <location>
        <begin position="251"/>
        <end position="264"/>
    </location>
</feature>
<protein>
    <recommendedName>
        <fullName evidence="10">Tudor domain-containing protein 5</fullName>
    </recommendedName>
</protein>
<dbReference type="Pfam" id="PF00567">
    <property type="entry name" value="TUDOR"/>
    <property type="match status" value="1"/>
</dbReference>
<evidence type="ECO:0000256" key="5">
    <source>
        <dbReference type="SAM" id="MobiDB-lite"/>
    </source>
</evidence>
<keyword evidence="4" id="KW-0744">Spermatogenesis</keyword>
<dbReference type="GO" id="GO:0007283">
    <property type="term" value="P:spermatogenesis"/>
    <property type="evidence" value="ECO:0007669"/>
    <property type="project" value="UniProtKB-KW"/>
</dbReference>